<dbReference type="VEuPathDB" id="TriTrypDB:BCY84_10664"/>
<keyword evidence="2 6" id="KW-0812">Transmembrane</keyword>
<protein>
    <recommendedName>
        <fullName evidence="10">EF-hand domain-containing protein</fullName>
    </recommendedName>
</protein>
<dbReference type="VEuPathDB" id="TriTrypDB:TcCLB.507807.40"/>
<dbReference type="VEuPathDB" id="TriTrypDB:TCSYLVIO_010593"/>
<dbReference type="AlphaFoldDB" id="A0A2V2VD66"/>
<accession>A0A2V2VD66</accession>
<comment type="subcellular location">
    <subcellularLocation>
        <location evidence="1">Membrane</location>
        <topology evidence="1">Multi-pass membrane protein</topology>
    </subcellularLocation>
</comment>
<dbReference type="VEuPathDB" id="TriTrypDB:TcG_07018"/>
<feature type="region of interest" description="Disordered" evidence="5">
    <location>
        <begin position="352"/>
        <end position="377"/>
    </location>
</feature>
<dbReference type="EMBL" id="PRFA01000031">
    <property type="protein sequence ID" value="PWU93516.1"/>
    <property type="molecule type" value="Genomic_DNA"/>
</dbReference>
<comment type="caution">
    <text evidence="8">The sequence shown here is derived from an EMBL/GenBank/DDBJ whole genome shotgun (WGS) entry which is preliminary data.</text>
</comment>
<evidence type="ECO:0000313" key="8">
    <source>
        <dbReference type="EMBL" id="PWU93516.1"/>
    </source>
</evidence>
<evidence type="ECO:0000256" key="5">
    <source>
        <dbReference type="SAM" id="MobiDB-lite"/>
    </source>
</evidence>
<dbReference type="PROSITE" id="PS00018">
    <property type="entry name" value="EF_HAND_1"/>
    <property type="match status" value="1"/>
</dbReference>
<evidence type="ECO:0000256" key="2">
    <source>
        <dbReference type="ARBA" id="ARBA00022692"/>
    </source>
</evidence>
<dbReference type="VEuPathDB" id="TriTrypDB:TcBrA4_0112870"/>
<feature type="compositionally biased region" description="Polar residues" evidence="5">
    <location>
        <begin position="365"/>
        <end position="377"/>
    </location>
</feature>
<evidence type="ECO:0000256" key="3">
    <source>
        <dbReference type="ARBA" id="ARBA00022989"/>
    </source>
</evidence>
<evidence type="ECO:0000256" key="4">
    <source>
        <dbReference type="ARBA" id="ARBA00023136"/>
    </source>
</evidence>
<dbReference type="InterPro" id="IPR018247">
    <property type="entry name" value="EF_Hand_1_Ca_BS"/>
</dbReference>
<dbReference type="VEuPathDB" id="TriTrypDB:TcCL_ESM12180"/>
<feature type="signal peptide" evidence="7">
    <location>
        <begin position="1"/>
        <end position="16"/>
    </location>
</feature>
<evidence type="ECO:0000256" key="7">
    <source>
        <dbReference type="SAM" id="SignalP"/>
    </source>
</evidence>
<reference evidence="8 9" key="1">
    <citation type="journal article" date="2018" name="Microb. Genom.">
        <title>Expanding an expanded genome: long-read sequencing of Trypanosoma cruzi.</title>
        <authorList>
            <person name="Berna L."/>
            <person name="Rodriguez M."/>
            <person name="Chiribao M.L."/>
            <person name="Parodi-Talice A."/>
            <person name="Pita S."/>
            <person name="Rijo G."/>
            <person name="Alvarez-Valin F."/>
            <person name="Robello C."/>
        </authorList>
    </citation>
    <scope>NUCLEOTIDE SEQUENCE [LARGE SCALE GENOMIC DNA]</scope>
    <source>
        <strain evidence="8 9">Dm28c</strain>
    </source>
</reference>
<evidence type="ECO:0000313" key="9">
    <source>
        <dbReference type="Proteomes" id="UP000246121"/>
    </source>
</evidence>
<evidence type="ECO:0000256" key="6">
    <source>
        <dbReference type="SAM" id="Phobius"/>
    </source>
</evidence>
<dbReference type="PANTHER" id="PTHR21706:SF15">
    <property type="entry name" value="TRANSMEMBRANE PROTEIN 65"/>
    <property type="match status" value="1"/>
</dbReference>
<evidence type="ECO:0000256" key="1">
    <source>
        <dbReference type="ARBA" id="ARBA00004141"/>
    </source>
</evidence>
<sequence length="415" mass="43971">MWLLFRRSCMVCVVHALLPASASRKATGMTAGFLTVVCPVTFITSKKQLTQVAQSPSAKTGTSHCSGGDICAIGDDGQSTTKHSVESRAISGMGHTVVDVSSGKCSDAFGSQMVDSNEALLEAVNRVRDVLQRCQGTHNSPDTTSSLQSPPLTPFLAQQEKELEGREEMLTAIAALLEKDTAFGPRFLSSLSGDALRSLLVIGTTQEYFGQDAVEAQLRAVDKDQDDNISSQDYDAWVNTAVRERVAMRFELPRATAHVQDTTTPKASISPNTTAAAAGYIPWGLWHRIALSSAVPFMAFGMLDNTIFITAGDAIDKRFAEAFGMSTMAAAALGGVVSGTAGIQMHGLAERMAQRSRLARPPTLTPSQSASASNGSATRVGSTLGMILGLLFGMTPLLLLSVPVSRGEREQPAKV</sequence>
<dbReference type="VEuPathDB" id="TriTrypDB:TCDM_04380"/>
<dbReference type="GO" id="GO:0016020">
    <property type="term" value="C:membrane"/>
    <property type="evidence" value="ECO:0007669"/>
    <property type="project" value="UniProtKB-SubCell"/>
</dbReference>
<dbReference type="VEuPathDB" id="TriTrypDB:TcYC6_0065550"/>
<keyword evidence="4 6" id="KW-0472">Membrane</keyword>
<dbReference type="VEuPathDB" id="TriTrypDB:C3747_206g34"/>
<dbReference type="Pfam" id="PF10507">
    <property type="entry name" value="TMEM65"/>
    <property type="match status" value="1"/>
</dbReference>
<gene>
    <name evidence="8" type="ORF">C4B63_31g172</name>
</gene>
<keyword evidence="7" id="KW-0732">Signal</keyword>
<feature type="chain" id="PRO_5016097138" description="EF-hand domain-containing protein" evidence="7">
    <location>
        <begin position="17"/>
        <end position="415"/>
    </location>
</feature>
<organism evidence="8 9">
    <name type="scientific">Trypanosoma cruzi</name>
    <dbReference type="NCBI Taxonomy" id="5693"/>
    <lineage>
        <taxon>Eukaryota</taxon>
        <taxon>Discoba</taxon>
        <taxon>Euglenozoa</taxon>
        <taxon>Kinetoplastea</taxon>
        <taxon>Metakinetoplastina</taxon>
        <taxon>Trypanosomatida</taxon>
        <taxon>Trypanosomatidae</taxon>
        <taxon>Trypanosoma</taxon>
        <taxon>Schizotrypanum</taxon>
    </lineage>
</organism>
<dbReference type="Proteomes" id="UP000246121">
    <property type="component" value="Unassembled WGS sequence"/>
</dbReference>
<name>A0A2V2VD66_TRYCR</name>
<dbReference type="VEuPathDB" id="TriTrypDB:ECC02_000672"/>
<proteinExistence type="predicted"/>
<dbReference type="PANTHER" id="PTHR21706">
    <property type="entry name" value="TRANSMEMBRANE PROTEIN 65"/>
    <property type="match status" value="1"/>
</dbReference>
<keyword evidence="3 6" id="KW-1133">Transmembrane helix</keyword>
<dbReference type="GO" id="GO:0005739">
    <property type="term" value="C:mitochondrion"/>
    <property type="evidence" value="ECO:0007669"/>
    <property type="project" value="TreeGrafter"/>
</dbReference>
<evidence type="ECO:0008006" key="10">
    <source>
        <dbReference type="Google" id="ProtNLM"/>
    </source>
</evidence>
<dbReference type="VEuPathDB" id="TriTrypDB:C4B63_31g172"/>
<dbReference type="VEuPathDB" id="TriTrypDB:Tc_MARK_8966"/>
<dbReference type="InterPro" id="IPR019537">
    <property type="entry name" value="TMEM65"/>
</dbReference>
<feature type="transmembrane region" description="Helical" evidence="6">
    <location>
        <begin position="384"/>
        <end position="404"/>
    </location>
</feature>
<dbReference type="VEuPathDB" id="TriTrypDB:TcCLB.507063.160"/>